<evidence type="ECO:0000313" key="4">
    <source>
        <dbReference type="Proteomes" id="UP000187172"/>
    </source>
</evidence>
<organism evidence="3 4">
    <name type="scientific">Paenibacillus rhizosphaerae</name>
    <dbReference type="NCBI Taxonomy" id="297318"/>
    <lineage>
        <taxon>Bacteria</taxon>
        <taxon>Bacillati</taxon>
        <taxon>Bacillota</taxon>
        <taxon>Bacilli</taxon>
        <taxon>Bacillales</taxon>
        <taxon>Paenibacillaceae</taxon>
        <taxon>Paenibacillus</taxon>
    </lineage>
</organism>
<dbReference type="AlphaFoldDB" id="A0A1R1F0X7"/>
<accession>A0A1R1F0X7</accession>
<dbReference type="STRING" id="297318.BK138_03790"/>
<gene>
    <name evidence="3" type="ORF">BK138_03790</name>
</gene>
<keyword evidence="4" id="KW-1185">Reference proteome</keyword>
<evidence type="ECO:0000259" key="2">
    <source>
        <dbReference type="Pfam" id="PF03795"/>
    </source>
</evidence>
<dbReference type="PANTHER" id="PTHR35174:SF3">
    <property type="entry name" value="BLL7171 PROTEIN"/>
    <property type="match status" value="1"/>
</dbReference>
<dbReference type="EMBL" id="MRTP01000001">
    <property type="protein sequence ID" value="OMF57723.1"/>
    <property type="molecule type" value="Genomic_DNA"/>
</dbReference>
<evidence type="ECO:0000313" key="3">
    <source>
        <dbReference type="EMBL" id="OMF57723.1"/>
    </source>
</evidence>
<dbReference type="SUPFAM" id="SSF54909">
    <property type="entry name" value="Dimeric alpha+beta barrel"/>
    <property type="match status" value="1"/>
</dbReference>
<dbReference type="InterPro" id="IPR011008">
    <property type="entry name" value="Dimeric_a/b-barrel"/>
</dbReference>
<dbReference type="PANTHER" id="PTHR35174">
    <property type="entry name" value="BLL7171 PROTEIN-RELATED"/>
    <property type="match status" value="1"/>
</dbReference>
<comment type="caution">
    <text evidence="3">The sequence shown here is derived from an EMBL/GenBank/DDBJ whole genome shotgun (WGS) entry which is preliminary data.</text>
</comment>
<dbReference type="Pfam" id="PF03795">
    <property type="entry name" value="YCII"/>
    <property type="match status" value="1"/>
</dbReference>
<proteinExistence type="inferred from homology"/>
<dbReference type="Proteomes" id="UP000187172">
    <property type="component" value="Unassembled WGS sequence"/>
</dbReference>
<reference evidence="3 4" key="1">
    <citation type="submission" date="2016-11" db="EMBL/GenBank/DDBJ databases">
        <title>Paenibacillus species isolates.</title>
        <authorList>
            <person name="Beno S.M."/>
        </authorList>
    </citation>
    <scope>NUCLEOTIDE SEQUENCE [LARGE SCALE GENOMIC DNA]</scope>
    <source>
        <strain evidence="3 4">FSL R5-0378</strain>
    </source>
</reference>
<protein>
    <recommendedName>
        <fullName evidence="2">YCII-related domain-containing protein</fullName>
    </recommendedName>
</protein>
<dbReference type="InterPro" id="IPR005545">
    <property type="entry name" value="YCII"/>
</dbReference>
<name>A0A1R1F0X7_9BACL</name>
<feature type="domain" description="YCII-related" evidence="2">
    <location>
        <begin position="1"/>
        <end position="105"/>
    </location>
</feature>
<dbReference type="Gene3D" id="3.30.70.1060">
    <property type="entry name" value="Dimeric alpha+beta barrel"/>
    <property type="match status" value="1"/>
</dbReference>
<comment type="similarity">
    <text evidence="1">Belongs to the YciI family.</text>
</comment>
<dbReference type="RefSeq" id="WP_076165995.1">
    <property type="nucleotide sequence ID" value="NZ_MRTP01000001.1"/>
</dbReference>
<evidence type="ECO:0000256" key="1">
    <source>
        <dbReference type="ARBA" id="ARBA00007689"/>
    </source>
</evidence>
<sequence>MKYLCLGYLEPDLMDAKPQDEIDRVMQECKPHLEQLYHSGKVLLDAGLDKAATTLQRKNGKLRMMDGPFTESKELIGSAFLIEAEDLEDAVRVASLHPAVQVSAGESFGWRIEIRPVHHFELFSPEG</sequence>